<gene>
    <name evidence="5" type="ORF">ERS852457_00721</name>
</gene>
<dbReference type="Proteomes" id="UP000095333">
    <property type="component" value="Unassembled WGS sequence"/>
</dbReference>
<proteinExistence type="predicted"/>
<dbReference type="RefSeq" id="WP_070099393.1">
    <property type="nucleotide sequence ID" value="NZ_CYZI01000002.1"/>
</dbReference>
<evidence type="ECO:0000256" key="3">
    <source>
        <dbReference type="ARBA" id="ARBA00023163"/>
    </source>
</evidence>
<protein>
    <submittedName>
        <fullName evidence="5">Peptidase S24/S26A/S26B</fullName>
    </submittedName>
</protein>
<keyword evidence="1" id="KW-0805">Transcription regulation</keyword>
<evidence type="ECO:0000256" key="2">
    <source>
        <dbReference type="ARBA" id="ARBA00023125"/>
    </source>
</evidence>
<keyword evidence="2" id="KW-0238">DNA-binding</keyword>
<dbReference type="PANTHER" id="PTHR40661">
    <property type="match status" value="1"/>
</dbReference>
<evidence type="ECO:0000256" key="1">
    <source>
        <dbReference type="ARBA" id="ARBA00023015"/>
    </source>
</evidence>
<dbReference type="Gene3D" id="1.10.260.40">
    <property type="entry name" value="lambda repressor-like DNA-binding domains"/>
    <property type="match status" value="1"/>
</dbReference>
<dbReference type="GO" id="GO:0003677">
    <property type="term" value="F:DNA binding"/>
    <property type="evidence" value="ECO:0007669"/>
    <property type="project" value="UniProtKB-KW"/>
</dbReference>
<keyword evidence="3" id="KW-0804">Transcription</keyword>
<dbReference type="Gene3D" id="2.10.109.10">
    <property type="entry name" value="Umud Fragment, subunit A"/>
    <property type="match status" value="1"/>
</dbReference>
<accession>A0A173Z7X9</accession>
<dbReference type="EMBL" id="CYZI01000002">
    <property type="protein sequence ID" value="CUN72492.1"/>
    <property type="molecule type" value="Genomic_DNA"/>
</dbReference>
<name>A0A173Z7X9_PHOVU</name>
<evidence type="ECO:0000259" key="4">
    <source>
        <dbReference type="Pfam" id="PF00717"/>
    </source>
</evidence>
<dbReference type="AlphaFoldDB" id="A0A173Z7X9"/>
<dbReference type="InterPro" id="IPR036286">
    <property type="entry name" value="LexA/Signal_pep-like_sf"/>
</dbReference>
<dbReference type="InterPro" id="IPR015927">
    <property type="entry name" value="Peptidase_S24_S26A/B/C"/>
</dbReference>
<dbReference type="Pfam" id="PF00717">
    <property type="entry name" value="Peptidase_S24"/>
    <property type="match status" value="1"/>
</dbReference>
<evidence type="ECO:0000313" key="6">
    <source>
        <dbReference type="Proteomes" id="UP000095333"/>
    </source>
</evidence>
<feature type="domain" description="Peptidase S24/S26A/S26B/S26C" evidence="4">
    <location>
        <begin position="123"/>
        <end position="216"/>
    </location>
</feature>
<reference evidence="5 6" key="1">
    <citation type="submission" date="2015-09" db="EMBL/GenBank/DDBJ databases">
        <authorList>
            <consortium name="Pathogen Informatics"/>
        </authorList>
    </citation>
    <scope>NUCLEOTIDE SEQUENCE [LARGE SCALE GENOMIC DNA]</scope>
    <source>
        <strain evidence="5 6">2789STDY5834842</strain>
    </source>
</reference>
<dbReference type="PANTHER" id="PTHR40661:SF1">
    <property type="entry name" value="HTH CRO_C1-TYPE DOMAIN-CONTAINING PROTEIN"/>
    <property type="match status" value="1"/>
</dbReference>
<sequence>MKTEGERISDIISHFCESKADFARKMEESPQTISNWVSRGAGKNVLNKILSKFPDVNANWLLTGEGEMLSRKENNENIAMEPILEYGTEQPKINYTKGVPYYNVDFIGGFDLILNDQTINPEYMIDFQKYNNADCWCNVTGHSMEPEINHGDIIALKKIEDKSFLPLGEVYAIVTTNDMRTIKRLGAGKTDDSYTLIPSNKSPEYSPQQLPARMIRTIFQVLGAVKRF</sequence>
<dbReference type="InterPro" id="IPR039418">
    <property type="entry name" value="LexA-like"/>
</dbReference>
<evidence type="ECO:0000313" key="5">
    <source>
        <dbReference type="EMBL" id="CUN72492.1"/>
    </source>
</evidence>
<dbReference type="InterPro" id="IPR010982">
    <property type="entry name" value="Lambda_DNA-bd_dom_sf"/>
</dbReference>
<organism evidence="5 6">
    <name type="scientific">Phocaeicola vulgatus</name>
    <name type="common">Bacteroides vulgatus</name>
    <dbReference type="NCBI Taxonomy" id="821"/>
    <lineage>
        <taxon>Bacteria</taxon>
        <taxon>Pseudomonadati</taxon>
        <taxon>Bacteroidota</taxon>
        <taxon>Bacteroidia</taxon>
        <taxon>Bacteroidales</taxon>
        <taxon>Bacteroidaceae</taxon>
        <taxon>Phocaeicola</taxon>
    </lineage>
</organism>
<dbReference type="SUPFAM" id="SSF51306">
    <property type="entry name" value="LexA/Signal peptidase"/>
    <property type="match status" value="1"/>
</dbReference>
<dbReference type="CDD" id="cd06529">
    <property type="entry name" value="S24_LexA-like"/>
    <property type="match status" value="1"/>
</dbReference>